<proteinExistence type="predicted"/>
<keyword evidence="1" id="KW-1185">Reference proteome</keyword>
<sequence>MENLGIMILEVREYPENATTGWKRALRRLKNHFFLNGDVLYRRTPNLGLLSDLIREICGKFKIVHHNSTAYMPQMNGSVEAPNKNIKRILREIVDSHSQWHVKLPFALLGYRTMMRTSIGATLYMLVYGT</sequence>
<dbReference type="Proteomes" id="UP000790787">
    <property type="component" value="Chromosome 21"/>
</dbReference>
<name>A0AC58TL33_TOBAC</name>
<reference evidence="2" key="2">
    <citation type="submission" date="2025-08" db="UniProtKB">
        <authorList>
            <consortium name="RefSeq"/>
        </authorList>
    </citation>
    <scope>IDENTIFICATION</scope>
    <source>
        <tissue evidence="2">Leaf</tissue>
    </source>
</reference>
<accession>A0AC58TL33</accession>
<gene>
    <name evidence="2" type="primary">LOC142175240</name>
</gene>
<protein>
    <submittedName>
        <fullName evidence="2">Uncharacterized protein LOC142175240</fullName>
    </submittedName>
</protein>
<organism evidence="1 2">
    <name type="scientific">Nicotiana tabacum</name>
    <name type="common">Common tobacco</name>
    <dbReference type="NCBI Taxonomy" id="4097"/>
    <lineage>
        <taxon>Eukaryota</taxon>
        <taxon>Viridiplantae</taxon>
        <taxon>Streptophyta</taxon>
        <taxon>Embryophyta</taxon>
        <taxon>Tracheophyta</taxon>
        <taxon>Spermatophyta</taxon>
        <taxon>Magnoliopsida</taxon>
        <taxon>eudicotyledons</taxon>
        <taxon>Gunneridae</taxon>
        <taxon>Pentapetalae</taxon>
        <taxon>asterids</taxon>
        <taxon>lamiids</taxon>
        <taxon>Solanales</taxon>
        <taxon>Solanaceae</taxon>
        <taxon>Nicotianoideae</taxon>
        <taxon>Nicotianeae</taxon>
        <taxon>Nicotiana</taxon>
    </lineage>
</organism>
<evidence type="ECO:0000313" key="1">
    <source>
        <dbReference type="Proteomes" id="UP000790787"/>
    </source>
</evidence>
<evidence type="ECO:0000313" key="2">
    <source>
        <dbReference type="RefSeq" id="XP_075097920.1"/>
    </source>
</evidence>
<reference evidence="1" key="1">
    <citation type="journal article" date="2014" name="Nat. Commun.">
        <title>The tobacco genome sequence and its comparison with those of tomato and potato.</title>
        <authorList>
            <person name="Sierro N."/>
            <person name="Battey J.N."/>
            <person name="Ouadi S."/>
            <person name="Bakaher N."/>
            <person name="Bovet L."/>
            <person name="Willig A."/>
            <person name="Goepfert S."/>
            <person name="Peitsch M.C."/>
            <person name="Ivanov N.V."/>
        </authorList>
    </citation>
    <scope>NUCLEOTIDE SEQUENCE [LARGE SCALE GENOMIC DNA]</scope>
</reference>
<dbReference type="RefSeq" id="XP_075097920.1">
    <property type="nucleotide sequence ID" value="XM_075241819.1"/>
</dbReference>